<dbReference type="AlphaFoldDB" id="A0A8H6ZUW3"/>
<dbReference type="VEuPathDB" id="FungiDB:PC9H_007165"/>
<dbReference type="RefSeq" id="XP_036630320.1">
    <property type="nucleotide sequence ID" value="XM_036776700.1"/>
</dbReference>
<proteinExistence type="predicted"/>
<dbReference type="InterPro" id="IPR002893">
    <property type="entry name" value="Znf_MYND"/>
</dbReference>
<evidence type="ECO:0000259" key="6">
    <source>
        <dbReference type="PROSITE" id="PS50865"/>
    </source>
</evidence>
<evidence type="ECO:0000313" key="8">
    <source>
        <dbReference type="Proteomes" id="UP000623687"/>
    </source>
</evidence>
<dbReference type="SUPFAM" id="SSF144232">
    <property type="entry name" value="HIT/MYND zinc finger-like"/>
    <property type="match status" value="1"/>
</dbReference>
<keyword evidence="1" id="KW-0479">Metal-binding</keyword>
<feature type="region of interest" description="Disordered" evidence="5">
    <location>
        <begin position="137"/>
        <end position="168"/>
    </location>
</feature>
<evidence type="ECO:0000256" key="3">
    <source>
        <dbReference type="ARBA" id="ARBA00022833"/>
    </source>
</evidence>
<dbReference type="OrthoDB" id="2212237at2759"/>
<keyword evidence="8" id="KW-1185">Reference proteome</keyword>
<dbReference type="PROSITE" id="PS50865">
    <property type="entry name" value="ZF_MYND_2"/>
    <property type="match status" value="1"/>
</dbReference>
<name>A0A8H6ZUW3_PLEOS</name>
<dbReference type="GeneID" id="59376983"/>
<keyword evidence="2 4" id="KW-0863">Zinc-finger</keyword>
<dbReference type="Pfam" id="PF01753">
    <property type="entry name" value="zf-MYND"/>
    <property type="match status" value="1"/>
</dbReference>
<protein>
    <recommendedName>
        <fullName evidence="6">MYND-type domain-containing protein</fullName>
    </recommendedName>
</protein>
<organism evidence="7 8">
    <name type="scientific">Pleurotus ostreatus</name>
    <name type="common">Oyster mushroom</name>
    <name type="synonym">White-rot fungus</name>
    <dbReference type="NCBI Taxonomy" id="5322"/>
    <lineage>
        <taxon>Eukaryota</taxon>
        <taxon>Fungi</taxon>
        <taxon>Dikarya</taxon>
        <taxon>Basidiomycota</taxon>
        <taxon>Agaricomycotina</taxon>
        <taxon>Agaricomycetes</taxon>
        <taxon>Agaricomycetidae</taxon>
        <taxon>Agaricales</taxon>
        <taxon>Pleurotineae</taxon>
        <taxon>Pleurotaceae</taxon>
        <taxon>Pleurotus</taxon>
    </lineage>
</organism>
<evidence type="ECO:0000256" key="1">
    <source>
        <dbReference type="ARBA" id="ARBA00022723"/>
    </source>
</evidence>
<dbReference type="Gene3D" id="6.10.140.2220">
    <property type="match status" value="1"/>
</dbReference>
<keyword evidence="3" id="KW-0862">Zinc</keyword>
<dbReference type="EMBL" id="JACETU010000005">
    <property type="protein sequence ID" value="KAF7427948.1"/>
    <property type="molecule type" value="Genomic_DNA"/>
</dbReference>
<dbReference type="GO" id="GO:0008270">
    <property type="term" value="F:zinc ion binding"/>
    <property type="evidence" value="ECO:0007669"/>
    <property type="project" value="UniProtKB-KW"/>
</dbReference>
<dbReference type="Proteomes" id="UP000623687">
    <property type="component" value="Unassembled WGS sequence"/>
</dbReference>
<reference evidence="7" key="1">
    <citation type="submission" date="2019-07" db="EMBL/GenBank/DDBJ databases">
        <authorList>
            <person name="Palmer J.M."/>
        </authorList>
    </citation>
    <scope>NUCLEOTIDE SEQUENCE</scope>
    <source>
        <strain evidence="7">PC9</strain>
    </source>
</reference>
<evidence type="ECO:0000313" key="7">
    <source>
        <dbReference type="EMBL" id="KAF7427948.1"/>
    </source>
</evidence>
<sequence>MPPTTSHIRYCDKCHLPTKTPRVCNECGTASYCSIACQKAHQEIHQPTCRPLSPKEVWGITILPGPPGHPPQFQHELLTINHHIFLKDGNKQNICLGSLLCGVPLLWYRSEQVQLKRTLEQEQHGVHGINPETNLTAAASSMSTSEKSEPTRHASSPSSSDVKPHMTAAMSRRSGLSLRCIVSMSVSENPPTGESTQQASDSPPKYNQAAALLCVDLNTGVTPDHFDGPVAFARQDKKLLTRELMETIWKFHCSIKEDSEKAEYNWATMSDLMTREAFQSFQLEYYLEQTAKGRPGFDPL</sequence>
<accession>A0A8H6ZUW3</accession>
<evidence type="ECO:0000256" key="4">
    <source>
        <dbReference type="PROSITE-ProRule" id="PRU00134"/>
    </source>
</evidence>
<evidence type="ECO:0000256" key="5">
    <source>
        <dbReference type="SAM" id="MobiDB-lite"/>
    </source>
</evidence>
<feature type="domain" description="MYND-type" evidence="6">
    <location>
        <begin position="11"/>
        <end position="49"/>
    </location>
</feature>
<comment type="caution">
    <text evidence="7">The sequence shown here is derived from an EMBL/GenBank/DDBJ whole genome shotgun (WGS) entry which is preliminary data.</text>
</comment>
<gene>
    <name evidence="7" type="ORF">PC9H_007165</name>
</gene>
<evidence type="ECO:0000256" key="2">
    <source>
        <dbReference type="ARBA" id="ARBA00022771"/>
    </source>
</evidence>